<dbReference type="AlphaFoldDB" id="A0A2G9UKR8"/>
<protein>
    <submittedName>
        <fullName evidence="2">Kelch repeat protein</fullName>
    </submittedName>
</protein>
<name>A0A2G9UKR8_TELCI</name>
<dbReference type="InterPro" id="IPR015915">
    <property type="entry name" value="Kelch-typ_b-propeller"/>
</dbReference>
<dbReference type="Proteomes" id="UP000230423">
    <property type="component" value="Unassembled WGS sequence"/>
</dbReference>
<dbReference type="Gene3D" id="2.120.10.80">
    <property type="entry name" value="Kelch-type beta propeller"/>
    <property type="match status" value="1"/>
</dbReference>
<sequence>MQVNTEDITVNWGQQPHPLDRTYGKWRIAVFQDVQESIDMSKLYFLYDPMADEGSGTSGTRKGYPGLVIFDVNFKCFAGEIPLHAQGTMKFLFALKCPSPQGGSAFVLVTEEQIYGQIRLHVFRLDLAGDGLSVSNCRPLLDNPLSIGGEYICSMREDAPEIVVMANPGLQAWRINAMADSPQPPTANFTVQGADLTHFYDGFLSNGSVHLLSSSPDGHLDHSRIHVLNLNKPDIITTHQCTPDPQRGMPMPRKNCGIDGVANAILLAGGEIDHGNYNVQRLVDYWMLDTRTFQWLQIPSQMPAPLIEPRLTACNSGNIYLWGDFDQPLPGMPAGGTHLRIMKVSGMDKAGHPPSYTQTVTQPPAYPSLQPSPYPQPGSAAPPYPSYNPAQTNPGYGMPSPQNPVQPNPGYGMPPAQNQQYGGDGGYDGGYGDQGAAASGFQQVPAGPNQTAYYPPQKSKKDCSLQ</sequence>
<evidence type="ECO:0000313" key="3">
    <source>
        <dbReference type="Proteomes" id="UP000230423"/>
    </source>
</evidence>
<feature type="compositionally biased region" description="Pro residues" evidence="1">
    <location>
        <begin position="364"/>
        <end position="386"/>
    </location>
</feature>
<dbReference type="SUPFAM" id="SSF117281">
    <property type="entry name" value="Kelch motif"/>
    <property type="match status" value="1"/>
</dbReference>
<accession>A0A2G9UKR8</accession>
<dbReference type="EMBL" id="KZ346169">
    <property type="protein sequence ID" value="PIO70743.1"/>
    <property type="molecule type" value="Genomic_DNA"/>
</dbReference>
<dbReference type="OrthoDB" id="7676067at2759"/>
<evidence type="ECO:0000313" key="2">
    <source>
        <dbReference type="EMBL" id="PIO70743.1"/>
    </source>
</evidence>
<reference evidence="2 3" key="1">
    <citation type="submission" date="2015-09" db="EMBL/GenBank/DDBJ databases">
        <title>Draft genome of the parasitic nematode Teladorsagia circumcincta isolate WARC Sus (inbred).</title>
        <authorList>
            <person name="Mitreva M."/>
        </authorList>
    </citation>
    <scope>NUCLEOTIDE SEQUENCE [LARGE SCALE GENOMIC DNA]</scope>
    <source>
        <strain evidence="2 3">S</strain>
    </source>
</reference>
<organism evidence="2 3">
    <name type="scientific">Teladorsagia circumcincta</name>
    <name type="common">Brown stomach worm</name>
    <name type="synonym">Ostertagia circumcincta</name>
    <dbReference type="NCBI Taxonomy" id="45464"/>
    <lineage>
        <taxon>Eukaryota</taxon>
        <taxon>Metazoa</taxon>
        <taxon>Ecdysozoa</taxon>
        <taxon>Nematoda</taxon>
        <taxon>Chromadorea</taxon>
        <taxon>Rhabditida</taxon>
        <taxon>Rhabditina</taxon>
        <taxon>Rhabditomorpha</taxon>
        <taxon>Strongyloidea</taxon>
        <taxon>Trichostrongylidae</taxon>
        <taxon>Teladorsagia</taxon>
    </lineage>
</organism>
<proteinExistence type="predicted"/>
<feature type="compositionally biased region" description="Gly residues" evidence="1">
    <location>
        <begin position="422"/>
        <end position="433"/>
    </location>
</feature>
<feature type="region of interest" description="Disordered" evidence="1">
    <location>
        <begin position="349"/>
        <end position="466"/>
    </location>
</feature>
<gene>
    <name evidence="2" type="ORF">TELCIR_07386</name>
</gene>
<keyword evidence="3" id="KW-1185">Reference proteome</keyword>
<evidence type="ECO:0000256" key="1">
    <source>
        <dbReference type="SAM" id="MobiDB-lite"/>
    </source>
</evidence>